<proteinExistence type="predicted"/>
<name>A0A0N9Y8Y1_MYCFO</name>
<dbReference type="STRING" id="1766.XA26_19810"/>
<protein>
    <submittedName>
        <fullName evidence="3">MCE-family lipoprotein Mce1e</fullName>
    </submittedName>
</protein>
<keyword evidence="1" id="KW-0732">Signal</keyword>
<dbReference type="InterPro" id="IPR052336">
    <property type="entry name" value="MlaD_Phospholipid_Transporter"/>
</dbReference>
<dbReference type="RefSeq" id="WP_200915024.1">
    <property type="nucleotide sequence ID" value="NZ_CP011269.1"/>
</dbReference>
<reference evidence="3 4" key="1">
    <citation type="journal article" date="2015" name="MBio">
        <title>Enzymatic Degradation of Phenazines Can Generate Energy and Protect Sensitive Organisms from Toxicity.</title>
        <authorList>
            <person name="Costa K.C."/>
            <person name="Bergkessel M."/>
            <person name="Saunders S."/>
            <person name="Korlach J."/>
            <person name="Newman D.K."/>
        </authorList>
    </citation>
    <scope>NUCLEOTIDE SEQUENCE [LARGE SCALE GENOMIC DNA]</scope>
    <source>
        <strain evidence="3 4">CT6</strain>
    </source>
</reference>
<evidence type="ECO:0000313" key="4">
    <source>
        <dbReference type="Proteomes" id="UP000057134"/>
    </source>
</evidence>
<evidence type="ECO:0000313" key="3">
    <source>
        <dbReference type="EMBL" id="ALI25827.1"/>
    </source>
</evidence>
<dbReference type="Pfam" id="PF02470">
    <property type="entry name" value="MlaD"/>
    <property type="match status" value="1"/>
</dbReference>
<gene>
    <name evidence="3" type="ORF">XA26_19810</name>
</gene>
<accession>A0A0N9Y8Y1</accession>
<dbReference type="EMBL" id="CP011269">
    <property type="protein sequence ID" value="ALI25827.1"/>
    <property type="molecule type" value="Genomic_DNA"/>
</dbReference>
<evidence type="ECO:0000259" key="2">
    <source>
        <dbReference type="Pfam" id="PF02470"/>
    </source>
</evidence>
<keyword evidence="3" id="KW-0449">Lipoprotein</keyword>
<feature type="domain" description="Mce/MlaD" evidence="2">
    <location>
        <begin position="38"/>
        <end position="112"/>
    </location>
</feature>
<dbReference type="KEGG" id="mft:XA26_19810"/>
<keyword evidence="4" id="KW-1185">Reference proteome</keyword>
<feature type="chain" id="PRO_5006041449" evidence="1">
    <location>
        <begin position="23"/>
        <end position="331"/>
    </location>
</feature>
<dbReference type="Proteomes" id="UP000057134">
    <property type="component" value="Chromosome"/>
</dbReference>
<dbReference type="PATRIC" id="fig|1766.6.peg.1965"/>
<evidence type="ECO:0000256" key="1">
    <source>
        <dbReference type="SAM" id="SignalP"/>
    </source>
</evidence>
<dbReference type="PROSITE" id="PS51257">
    <property type="entry name" value="PROKAR_LIPOPROTEIN"/>
    <property type="match status" value="1"/>
</dbReference>
<dbReference type="PANTHER" id="PTHR33371:SF4">
    <property type="entry name" value="INTERMEMBRANE PHOSPHOLIPID TRANSPORT SYSTEM BINDING PROTEIN MLAD"/>
    <property type="match status" value="1"/>
</dbReference>
<dbReference type="AlphaFoldDB" id="A0A0N9Y8Y1"/>
<dbReference type="PANTHER" id="PTHR33371">
    <property type="entry name" value="INTERMEMBRANE PHOSPHOLIPID TRANSPORT SYSTEM BINDING PROTEIN MLAD-RELATED"/>
    <property type="match status" value="1"/>
</dbReference>
<sequence>MRRRLISAFGTALCALVMTACASMNINAVPLPGSNYADGYDIVAEFANALNLPDRAKVVMDGTTVGVVKEVSIANDRVEVALRLNRGVVVPDDTQAVMQQATVLGDIYVALQRPNVTVPAAGRITAGGRIPLAQTISPPQLEDTIANLANFIGSGSIQRAQNTVMRVNSVTPVKDEVRRVVSQVTTDLRDLSENIDNVDLMLDSLSQTSAVLANHTPELAVWFSPAGVEGFRRDMVLANTFGRTLPSVGSIYNGGYWLVPMISSMADALESIQGSKQAIESEYPRFRQFLIDYFMTQDKYPAINITSIVGPGGQELSGNVEQVLRMLGAVP</sequence>
<organism evidence="3 4">
    <name type="scientific">Mycolicibacterium fortuitum</name>
    <name type="common">Mycobacterium fortuitum</name>
    <dbReference type="NCBI Taxonomy" id="1766"/>
    <lineage>
        <taxon>Bacteria</taxon>
        <taxon>Bacillati</taxon>
        <taxon>Actinomycetota</taxon>
        <taxon>Actinomycetes</taxon>
        <taxon>Mycobacteriales</taxon>
        <taxon>Mycobacteriaceae</taxon>
        <taxon>Mycolicibacterium</taxon>
    </lineage>
</organism>
<dbReference type="InterPro" id="IPR003399">
    <property type="entry name" value="Mce/MlaD"/>
</dbReference>
<feature type="signal peptide" evidence="1">
    <location>
        <begin position="1"/>
        <end position="22"/>
    </location>
</feature>